<evidence type="ECO:0000256" key="1">
    <source>
        <dbReference type="SAM" id="Phobius"/>
    </source>
</evidence>
<dbReference type="InterPro" id="IPR004704">
    <property type="entry name" value="PTS_IID_man"/>
</dbReference>
<keyword evidence="1" id="KW-1133">Transmembrane helix</keyword>
<feature type="transmembrane region" description="Helical" evidence="1">
    <location>
        <begin position="184"/>
        <end position="201"/>
    </location>
</feature>
<reference evidence="2 3" key="1">
    <citation type="journal article" date="2017" name="Int. J. Syst. Evol. Microbiol.">
        <title>Desulfovibrio senegalensis sp. nov., a mesophilic sulfate reducer isolated from marine sediment.</title>
        <authorList>
            <person name="Thioye A."/>
            <person name="Gam Z.B.A."/>
            <person name="Mbengue M."/>
            <person name="Cayol J.L."/>
            <person name="Joseph-Bartoli M."/>
            <person name="Toure-Kane C."/>
            <person name="Labat M."/>
        </authorList>
    </citation>
    <scope>NUCLEOTIDE SEQUENCE [LARGE SCALE GENOMIC DNA]</scope>
    <source>
        <strain evidence="2 3">DSM 101509</strain>
    </source>
</reference>
<keyword evidence="3" id="KW-1185">Reference proteome</keyword>
<sequence length="260" mass="29464">MNRSGTDSLTFAMVRCFARCLLAGAAFNTRGMQNISLVFCMQPGLELIHPDPREYRKALRRYVRHYQSHPFWMPCLVGLFLHMERAIAAGRMPAAALAKVKDTTAYTLSAIGDSVFAGSLLIFWALGTICLLLQGHTLLPLLAGITFFTGLQCFRAYTFMAGLRGGFLFLERLRHWDLINWGTRVKYANAMLLLWLWMLLWPRPLIWWQWLPAVVGLMLFGRFVRTGLVSRVLAAMAFLALVQFYPLVREGILDILGAMG</sequence>
<dbReference type="GO" id="GO:0009401">
    <property type="term" value="P:phosphoenolpyruvate-dependent sugar phosphotransferase system"/>
    <property type="evidence" value="ECO:0007669"/>
    <property type="project" value="InterPro"/>
</dbReference>
<gene>
    <name evidence="2" type="ORF">F8A88_09105</name>
</gene>
<dbReference type="AlphaFoldDB" id="A0A6N6N2S8"/>
<comment type="caution">
    <text evidence="2">The sequence shown here is derived from an EMBL/GenBank/DDBJ whole genome shotgun (WGS) entry which is preliminary data.</text>
</comment>
<dbReference type="GO" id="GO:0016020">
    <property type="term" value="C:membrane"/>
    <property type="evidence" value="ECO:0007669"/>
    <property type="project" value="InterPro"/>
</dbReference>
<keyword evidence="1" id="KW-0812">Transmembrane</keyword>
<proteinExistence type="predicted"/>
<dbReference type="PROSITE" id="PS51108">
    <property type="entry name" value="PTS_EIID"/>
    <property type="match status" value="1"/>
</dbReference>
<dbReference type="RefSeq" id="WP_151150834.1">
    <property type="nucleotide sequence ID" value="NZ_WAIE01000003.1"/>
</dbReference>
<evidence type="ECO:0000313" key="3">
    <source>
        <dbReference type="Proteomes" id="UP000438699"/>
    </source>
</evidence>
<dbReference type="Proteomes" id="UP000438699">
    <property type="component" value="Unassembled WGS sequence"/>
</dbReference>
<keyword evidence="1" id="KW-0472">Membrane</keyword>
<dbReference type="OrthoDB" id="9811533at2"/>
<organism evidence="2 3">
    <name type="scientific">Pseudodesulfovibrio senegalensis</name>
    <dbReference type="NCBI Taxonomy" id="1721087"/>
    <lineage>
        <taxon>Bacteria</taxon>
        <taxon>Pseudomonadati</taxon>
        <taxon>Thermodesulfobacteriota</taxon>
        <taxon>Desulfovibrionia</taxon>
        <taxon>Desulfovibrionales</taxon>
        <taxon>Desulfovibrionaceae</taxon>
    </lineage>
</organism>
<feature type="transmembrane region" description="Helical" evidence="1">
    <location>
        <begin position="115"/>
        <end position="135"/>
    </location>
</feature>
<evidence type="ECO:0000313" key="2">
    <source>
        <dbReference type="EMBL" id="KAB1441742.1"/>
    </source>
</evidence>
<dbReference type="EMBL" id="WAIE01000003">
    <property type="protein sequence ID" value="KAB1441742.1"/>
    <property type="molecule type" value="Genomic_DNA"/>
</dbReference>
<accession>A0A6N6N2S8</accession>
<dbReference type="Pfam" id="PF03613">
    <property type="entry name" value="EIID-AGA"/>
    <property type="match status" value="1"/>
</dbReference>
<name>A0A6N6N2S8_9BACT</name>
<feature type="transmembrane region" description="Helical" evidence="1">
    <location>
        <begin position="231"/>
        <end position="248"/>
    </location>
</feature>
<feature type="transmembrane region" description="Helical" evidence="1">
    <location>
        <begin position="207"/>
        <end position="224"/>
    </location>
</feature>
<feature type="transmembrane region" description="Helical" evidence="1">
    <location>
        <begin position="141"/>
        <end position="163"/>
    </location>
</feature>
<protein>
    <submittedName>
        <fullName evidence="2">PTS system mannose/fructose/sorbose family transporter subunit IID</fullName>
    </submittedName>
</protein>